<protein>
    <recommendedName>
        <fullName evidence="1">Transposase Helix-turn-helix domain-containing protein</fullName>
    </recommendedName>
</protein>
<feature type="domain" description="Transposase Helix-turn-helix" evidence="1">
    <location>
        <begin position="49"/>
        <end position="81"/>
    </location>
</feature>
<dbReference type="EMBL" id="CP018082">
    <property type="protein sequence ID" value="APE37647.1"/>
    <property type="molecule type" value="Genomic_DNA"/>
</dbReference>
<dbReference type="Pfam" id="PF13613">
    <property type="entry name" value="HTH_Tnp_4"/>
    <property type="match status" value="1"/>
</dbReference>
<dbReference type="AlphaFoldDB" id="A0A1J0W0D3"/>
<reference evidence="2" key="1">
    <citation type="submission" date="2016-11" db="EMBL/GenBank/DDBJ databases">
        <authorList>
            <person name="Jaros S."/>
            <person name="Januszkiewicz K."/>
            <person name="Wedrychowicz H."/>
        </authorList>
    </citation>
    <scope>NUCLEOTIDE SEQUENCE [LARGE SCALE GENOMIC DNA]</scope>
    <source>
        <strain evidence="2">Y48</strain>
    </source>
</reference>
<evidence type="ECO:0000259" key="1">
    <source>
        <dbReference type="Pfam" id="PF13613"/>
    </source>
</evidence>
<accession>A0A1J0W0D3</accession>
<dbReference type="KEGG" id="nsl:BOX37_31115"/>
<sequence length="86" mass="9829">MVIVSPVVISTSDAVMVELFSGLRARTFSRLITQLRREGADPPLRGRPWRLCFEDRVLLVANYWRTNLTMRQLAAVFGVSNQPRPQ</sequence>
<organism evidence="2 3">
    <name type="scientific">Nocardia mangyaensis</name>
    <dbReference type="NCBI Taxonomy" id="2213200"/>
    <lineage>
        <taxon>Bacteria</taxon>
        <taxon>Bacillati</taxon>
        <taxon>Actinomycetota</taxon>
        <taxon>Actinomycetes</taxon>
        <taxon>Mycobacteriales</taxon>
        <taxon>Nocardiaceae</taxon>
        <taxon>Nocardia</taxon>
    </lineage>
</organism>
<gene>
    <name evidence="2" type="ORF">BOX37_31115</name>
</gene>
<name>A0A1J0W0D3_9NOCA</name>
<proteinExistence type="predicted"/>
<dbReference type="OrthoDB" id="5121089at2"/>
<dbReference type="InterPro" id="IPR027805">
    <property type="entry name" value="Transposase_HTH_dom"/>
</dbReference>
<evidence type="ECO:0000313" key="2">
    <source>
        <dbReference type="EMBL" id="APE37647.1"/>
    </source>
</evidence>
<evidence type="ECO:0000313" key="3">
    <source>
        <dbReference type="Proteomes" id="UP000183810"/>
    </source>
</evidence>
<dbReference type="Proteomes" id="UP000183810">
    <property type="component" value="Chromosome"/>
</dbReference>
<keyword evidence="3" id="KW-1185">Reference proteome</keyword>